<sequence length="90" mass="9907">MNVSRTVQRSLLEKSLRLSNEYFARLVMRRDVAGEVLGKVVRMVLYLAAVSAWLFLLAGNFSRGLDTIKSDGKIPRGLCLAAQSAPLLSP</sequence>
<keyword evidence="3" id="KW-1185">Reference proteome</keyword>
<reference evidence="2 3" key="1">
    <citation type="submission" date="2018-06" db="EMBL/GenBank/DDBJ databases">
        <authorList>
            <consortium name="Pathogen Informatics"/>
            <person name="Doyle S."/>
        </authorList>
    </citation>
    <scope>NUCLEOTIDE SEQUENCE [LARGE SCALE GENOMIC DNA]</scope>
    <source>
        <strain evidence="2 3">NCTC5050</strain>
    </source>
</reference>
<evidence type="ECO:0000256" key="1">
    <source>
        <dbReference type="SAM" id="Phobius"/>
    </source>
</evidence>
<keyword evidence="1" id="KW-0472">Membrane</keyword>
<evidence type="ECO:0000313" key="2">
    <source>
        <dbReference type="EMBL" id="STU63606.1"/>
    </source>
</evidence>
<feature type="transmembrane region" description="Helical" evidence="1">
    <location>
        <begin position="43"/>
        <end position="61"/>
    </location>
</feature>
<dbReference type="EMBL" id="UGLZ01000004">
    <property type="protein sequence ID" value="STU63606.1"/>
    <property type="molecule type" value="Genomic_DNA"/>
</dbReference>
<accession>A0A377ZB25</accession>
<evidence type="ECO:0000313" key="3">
    <source>
        <dbReference type="Proteomes" id="UP000255382"/>
    </source>
</evidence>
<organism evidence="2 3">
    <name type="scientific">Klebsiella pneumoniae subsp. ozaenae</name>
    <dbReference type="NCBI Taxonomy" id="574"/>
    <lineage>
        <taxon>Bacteria</taxon>
        <taxon>Pseudomonadati</taxon>
        <taxon>Pseudomonadota</taxon>
        <taxon>Gammaproteobacteria</taxon>
        <taxon>Enterobacterales</taxon>
        <taxon>Enterobacteriaceae</taxon>
        <taxon>Klebsiella/Raoultella group</taxon>
        <taxon>Klebsiella</taxon>
        <taxon>Klebsiella pneumoniae complex</taxon>
    </lineage>
</organism>
<gene>
    <name evidence="2" type="ORF">NCTC5050_01207</name>
</gene>
<name>A0A377ZB25_KLEPO</name>
<protein>
    <submittedName>
        <fullName evidence="2">Uncharacterized protein</fullName>
    </submittedName>
</protein>
<keyword evidence="1" id="KW-0812">Transmembrane</keyword>
<dbReference type="Proteomes" id="UP000255382">
    <property type="component" value="Unassembled WGS sequence"/>
</dbReference>
<dbReference type="AlphaFoldDB" id="A0A377ZB25"/>
<keyword evidence="1" id="KW-1133">Transmembrane helix</keyword>
<proteinExistence type="predicted"/>